<name>A0A0G4GUW9_9ALVE</name>
<keyword evidence="1" id="KW-0175">Coiled coil</keyword>
<feature type="compositionally biased region" description="Polar residues" evidence="2">
    <location>
        <begin position="748"/>
        <end position="760"/>
    </location>
</feature>
<feature type="region of interest" description="Disordered" evidence="2">
    <location>
        <begin position="95"/>
        <end position="137"/>
    </location>
</feature>
<sequence>VNGLESLVEALTTAHRALQDSHETDAVARRRGEENLNSRVEALQRFTERSAHSLSEDFAAVGECLEVLSDEYRTLRCTVDRTAAVLHKSLDADTRRLMASAPSPYRDHREREREEMRTRSPSPKRRGSPGGGDSVPVQLRQPVAIGGRLDDAVQSGAMDAKRERLEVDTTAGDELSRGVGMSPSFVAANYEGGRGSPQRKSKNASHRKEKVPEGGGRIAELHTAMDQILKRLQHCRTAQLTATDTNVSGAPPPLSPQSENATEGKHPQLPAQDHQQLQQPSVHALPAPTFEELVQARAFLRQLQEREKAAHDAVVRAAHEKQTQEEAERQRVKAIGQVRAHAQALAQAQAQQEELLKAHREMQARALLQQQQQQLQRQAVLAQMAASAPNPALQQAFTPQPSAAHLQTLPSALGLSQHQATQNPLNLSAATQAGPDGRIPALSRSTPALLFPSAQPPSPPPATPRQQPRKPSMSLQESFARAAQTPPAGVKPDASLTQINRQPSTQTAFNQPPQGGTPQILPQTLQGGPASVVSAYAAAVAAAQQQQQQQQVSALLQSQANTADAGGVAPVPPVDTQAPSLMQSAKYTEEPRSFSPNRPAPRRSFLSTEKGPLATLPPSANQVHGDRPSSRRGSAANEATGHPMPAAALEARRSPPPPALSVSTPGGTREAPTRGDGRRSSSVSPLQPFASLGRTFTSASLHESKRHSRDHVVEGDIPRVPSSYDPRKRASLPPGPLVALMTEGGHSRTGSRYGRSQSLAVPSMMPQSVSGSAGGRRSSMGPRSGSPSRQF</sequence>
<evidence type="ECO:0000256" key="2">
    <source>
        <dbReference type="SAM" id="MobiDB-lite"/>
    </source>
</evidence>
<organism evidence="3">
    <name type="scientific">Chromera velia CCMP2878</name>
    <dbReference type="NCBI Taxonomy" id="1169474"/>
    <lineage>
        <taxon>Eukaryota</taxon>
        <taxon>Sar</taxon>
        <taxon>Alveolata</taxon>
        <taxon>Colpodellida</taxon>
        <taxon>Chromeraceae</taxon>
        <taxon>Chromera</taxon>
    </lineage>
</organism>
<dbReference type="VEuPathDB" id="CryptoDB:Cvel_23502"/>
<feature type="compositionally biased region" description="Polar residues" evidence="2">
    <location>
        <begin position="577"/>
        <end position="586"/>
    </location>
</feature>
<feature type="compositionally biased region" description="Pro residues" evidence="2">
    <location>
        <begin position="454"/>
        <end position="463"/>
    </location>
</feature>
<reference evidence="3" key="1">
    <citation type="submission" date="2014-11" db="EMBL/GenBank/DDBJ databases">
        <authorList>
            <person name="Otto D Thomas"/>
            <person name="Naeem Raeece"/>
        </authorList>
    </citation>
    <scope>NUCLEOTIDE SEQUENCE</scope>
</reference>
<dbReference type="AlphaFoldDB" id="A0A0G4GUW9"/>
<protein>
    <submittedName>
        <fullName evidence="3">Uncharacterized protein</fullName>
    </submittedName>
</protein>
<proteinExistence type="predicted"/>
<feature type="region of interest" description="Disordered" evidence="2">
    <location>
        <begin position="243"/>
        <end position="274"/>
    </location>
</feature>
<gene>
    <name evidence="3" type="ORF">Cvel_23502</name>
</gene>
<feature type="compositionally biased region" description="Basic residues" evidence="2">
    <location>
        <begin position="197"/>
        <end position="209"/>
    </location>
</feature>
<feature type="compositionally biased region" description="Basic and acidic residues" evidence="2">
    <location>
        <begin position="105"/>
        <end position="118"/>
    </location>
</feature>
<feature type="region of interest" description="Disordered" evidence="2">
    <location>
        <begin position="448"/>
        <end position="525"/>
    </location>
</feature>
<accession>A0A0G4GUW9</accession>
<feature type="region of interest" description="Disordered" evidence="2">
    <location>
        <begin position="564"/>
        <end position="791"/>
    </location>
</feature>
<feature type="coiled-coil region" evidence="1">
    <location>
        <begin position="338"/>
        <end position="378"/>
    </location>
</feature>
<feature type="non-terminal residue" evidence="3">
    <location>
        <position position="1"/>
    </location>
</feature>
<feature type="compositionally biased region" description="Low complexity" evidence="2">
    <location>
        <begin position="768"/>
        <end position="791"/>
    </location>
</feature>
<feature type="compositionally biased region" description="Polar residues" evidence="2">
    <location>
        <begin position="495"/>
        <end position="525"/>
    </location>
</feature>
<dbReference type="EMBL" id="CDMZ01001578">
    <property type="protein sequence ID" value="CEM34677.1"/>
    <property type="molecule type" value="Genomic_DNA"/>
</dbReference>
<evidence type="ECO:0000313" key="3">
    <source>
        <dbReference type="EMBL" id="CEM34677.1"/>
    </source>
</evidence>
<evidence type="ECO:0000256" key="1">
    <source>
        <dbReference type="SAM" id="Coils"/>
    </source>
</evidence>
<feature type="region of interest" description="Disordered" evidence="2">
    <location>
        <begin position="170"/>
        <end position="215"/>
    </location>
</feature>